<protein>
    <recommendedName>
        <fullName evidence="1">DUF7680 domain-containing protein</fullName>
    </recommendedName>
</protein>
<sequence length="71" mass="7978">MLLWARKPRPHWVLVGVGVRKPDPTAGGTTLFFVEGGEAMPKEKVADWLGMAMHRKNPRRVLSALRLLMQA</sequence>
<keyword evidence="3" id="KW-1185">Reference proteome</keyword>
<organism evidence="2 3">
    <name type="scientific">Prochlorothrix hollandica PCC 9006 = CALU 1027</name>
    <dbReference type="NCBI Taxonomy" id="317619"/>
    <lineage>
        <taxon>Bacteria</taxon>
        <taxon>Bacillati</taxon>
        <taxon>Cyanobacteriota</taxon>
        <taxon>Cyanophyceae</taxon>
        <taxon>Prochlorotrichales</taxon>
        <taxon>Prochlorotrichaceae</taxon>
        <taxon>Prochlorothrix</taxon>
    </lineage>
</organism>
<evidence type="ECO:0000313" key="3">
    <source>
        <dbReference type="Proteomes" id="UP000034681"/>
    </source>
</evidence>
<accession>A0A0M2Q0L8</accession>
<dbReference type="OrthoDB" id="5112338at2"/>
<name>A0A0M2Q0L8_PROHO</name>
<proteinExistence type="predicted"/>
<dbReference type="Proteomes" id="UP000034681">
    <property type="component" value="Unassembled WGS sequence"/>
</dbReference>
<feature type="domain" description="DUF7680" evidence="1">
    <location>
        <begin position="34"/>
        <end position="70"/>
    </location>
</feature>
<evidence type="ECO:0000259" key="1">
    <source>
        <dbReference type="Pfam" id="PF24728"/>
    </source>
</evidence>
<dbReference type="AlphaFoldDB" id="A0A0M2Q0L8"/>
<evidence type="ECO:0000313" key="2">
    <source>
        <dbReference type="EMBL" id="KKJ00187.1"/>
    </source>
</evidence>
<dbReference type="STRING" id="317619.GCA_000332315_00927"/>
<dbReference type="InterPro" id="IPR056097">
    <property type="entry name" value="DUF7680"/>
</dbReference>
<dbReference type="EMBL" id="AJTX02000004">
    <property type="protein sequence ID" value="KKJ00187.1"/>
    <property type="molecule type" value="Genomic_DNA"/>
</dbReference>
<gene>
    <name evidence="2" type="ORF">PROH_10790</name>
</gene>
<reference evidence="2" key="1">
    <citation type="submission" date="2012-04" db="EMBL/GenBank/DDBJ databases">
        <authorList>
            <person name="Borisov I.G."/>
            <person name="Ivanikova N.V."/>
            <person name="Pinevich A.V."/>
        </authorList>
    </citation>
    <scope>NUCLEOTIDE SEQUENCE</scope>
    <source>
        <strain evidence="2">CALU 1027</strain>
    </source>
</reference>
<comment type="caution">
    <text evidence="2">The sequence shown here is derived from an EMBL/GenBank/DDBJ whole genome shotgun (WGS) entry which is preliminary data.</text>
</comment>
<dbReference type="Pfam" id="PF24728">
    <property type="entry name" value="DUF7680"/>
    <property type="match status" value="1"/>
</dbReference>